<dbReference type="Pfam" id="PF07499">
    <property type="entry name" value="RuvA_C"/>
    <property type="match status" value="1"/>
</dbReference>
<evidence type="ECO:0000256" key="3">
    <source>
        <dbReference type="ARBA" id="ARBA00023125"/>
    </source>
</evidence>
<dbReference type="RefSeq" id="WP_069981121.1">
    <property type="nucleotide sequence ID" value="NZ_CP017269.1"/>
</dbReference>
<keyword evidence="9" id="KW-0378">Hydrolase</keyword>
<dbReference type="SUPFAM" id="SSF47781">
    <property type="entry name" value="RuvA domain 2-like"/>
    <property type="match status" value="1"/>
</dbReference>
<protein>
    <recommendedName>
        <fullName evidence="6">Holliday junction branch migration complex subunit RuvA</fullName>
    </recommendedName>
</protein>
<comment type="subcellular location">
    <subcellularLocation>
        <location evidence="6">Cytoplasm</location>
    </subcellularLocation>
</comment>
<dbReference type="InterPro" id="IPR010994">
    <property type="entry name" value="RuvA_2-like"/>
</dbReference>
<evidence type="ECO:0000313" key="10">
    <source>
        <dbReference type="Proteomes" id="UP000095743"/>
    </source>
</evidence>
<dbReference type="SUPFAM" id="SSF50249">
    <property type="entry name" value="Nucleic acid-binding proteins"/>
    <property type="match status" value="1"/>
</dbReference>
<dbReference type="InterPro" id="IPR036267">
    <property type="entry name" value="RuvA_C_sf"/>
</dbReference>
<evidence type="ECO:0000256" key="2">
    <source>
        <dbReference type="ARBA" id="ARBA00022763"/>
    </source>
</evidence>
<evidence type="ECO:0000256" key="1">
    <source>
        <dbReference type="ARBA" id="ARBA00022490"/>
    </source>
</evidence>
<evidence type="ECO:0000256" key="4">
    <source>
        <dbReference type="ARBA" id="ARBA00023172"/>
    </source>
</evidence>
<reference evidence="9 10" key="1">
    <citation type="submission" date="2016-09" db="EMBL/GenBank/DDBJ databases">
        <title>Genomic analysis reveals versatility of anaerobic energy metabolism of Geosporobacter ferrireducens IRF9 of phylum Firmicutes.</title>
        <authorList>
            <person name="Kim S.-J."/>
        </authorList>
    </citation>
    <scope>NUCLEOTIDE SEQUENCE [LARGE SCALE GENOMIC DNA]</scope>
    <source>
        <strain evidence="9 10">IRF9</strain>
    </source>
</reference>
<evidence type="ECO:0000256" key="6">
    <source>
        <dbReference type="HAMAP-Rule" id="MF_00031"/>
    </source>
</evidence>
<dbReference type="GO" id="GO:0009379">
    <property type="term" value="C:Holliday junction helicase complex"/>
    <property type="evidence" value="ECO:0007669"/>
    <property type="project" value="InterPro"/>
</dbReference>
<keyword evidence="9" id="KW-0547">Nucleotide-binding</keyword>
<dbReference type="InterPro" id="IPR011114">
    <property type="entry name" value="RuvA_C"/>
</dbReference>
<dbReference type="CDD" id="cd14332">
    <property type="entry name" value="UBA_RuvA_C"/>
    <property type="match status" value="1"/>
</dbReference>
<gene>
    <name evidence="6" type="primary">ruvA</name>
    <name evidence="9" type="ORF">Gferi_26590</name>
</gene>
<comment type="caution">
    <text evidence="6">Lacks conserved residue(s) required for the propagation of feature annotation.</text>
</comment>
<evidence type="ECO:0000259" key="8">
    <source>
        <dbReference type="Pfam" id="PF07499"/>
    </source>
</evidence>
<dbReference type="Gene3D" id="2.40.50.140">
    <property type="entry name" value="Nucleic acid-binding proteins"/>
    <property type="match status" value="1"/>
</dbReference>
<keyword evidence="3 6" id="KW-0238">DNA-binding</keyword>
<keyword evidence="4 6" id="KW-0233">DNA recombination</keyword>
<dbReference type="AlphaFoldDB" id="A0A1D8GPI1"/>
<dbReference type="Gene3D" id="1.10.150.20">
    <property type="entry name" value="5' to 3' exonuclease, C-terminal subdomain"/>
    <property type="match status" value="1"/>
</dbReference>
<comment type="subunit">
    <text evidence="6">Homotetramer. Forms an RuvA(8)-RuvB(12)-Holliday junction (HJ) complex. HJ DNA is sandwiched between 2 RuvA tetramers; dsDNA enters through RuvA and exits via RuvB. An RuvB hexamer assembles on each DNA strand where it exits the tetramer. Each RuvB hexamer is contacted by two RuvA subunits (via domain III) on 2 adjacent RuvB subunits; this complex drives branch migration. In the full resolvosome a probable DNA-RuvA(4)-RuvB(12)-RuvC(2) complex forms which resolves the HJ.</text>
</comment>
<comment type="similarity">
    <text evidence="6">Belongs to the RuvA family.</text>
</comment>
<dbReference type="GO" id="GO:0006281">
    <property type="term" value="P:DNA repair"/>
    <property type="evidence" value="ECO:0007669"/>
    <property type="project" value="UniProtKB-UniRule"/>
</dbReference>
<name>A0A1D8GPI1_9FIRM</name>
<keyword evidence="1 6" id="KW-0963">Cytoplasm</keyword>
<comment type="function">
    <text evidence="6">The RuvA-RuvB-RuvC complex processes Holliday junction (HJ) DNA during genetic recombination and DNA repair, while the RuvA-RuvB complex plays an important role in the rescue of blocked DNA replication forks via replication fork reversal (RFR). RuvA specifically binds to HJ cruciform DNA, conferring on it an open structure. The RuvB hexamer acts as an ATP-dependent pump, pulling dsDNA into and through the RuvAB complex. HJ branch migration allows RuvC to scan DNA until it finds its consensus sequence, where it cleaves and resolves the cruciform DNA.</text>
</comment>
<keyword evidence="10" id="KW-1185">Reference proteome</keyword>
<dbReference type="GO" id="GO:0048476">
    <property type="term" value="C:Holliday junction resolvase complex"/>
    <property type="evidence" value="ECO:0007669"/>
    <property type="project" value="UniProtKB-UniRule"/>
</dbReference>
<keyword evidence="2 6" id="KW-0227">DNA damage</keyword>
<sequence>MFHFIKGRLDYVGEDFIVLENRDIGYKIFTSLATVSDINGDKEQVTIYTQMVVREDDISLYGFSSREELKMFQLLTTVSGVGAKVGLGILSSIQHQKLAEMIFSEDVTGLTKAHGVGKKTAQRIILELKEKIHAQDLTMEGKSVVMPKSGGDLLHEAVDALVSLGYGKNEAIAAIAEVSESSSSLEQFIKNALRILAR</sequence>
<dbReference type="Proteomes" id="UP000095743">
    <property type="component" value="Chromosome"/>
</dbReference>
<dbReference type="KEGG" id="gfe:Gferi_26590"/>
<feature type="domain" description="Holliday junction DNA helicase RuvA C-terminal" evidence="8">
    <location>
        <begin position="153"/>
        <end position="196"/>
    </location>
</feature>
<evidence type="ECO:0000313" key="9">
    <source>
        <dbReference type="EMBL" id="AOT72812.1"/>
    </source>
</evidence>
<dbReference type="EMBL" id="CP017269">
    <property type="protein sequence ID" value="AOT72812.1"/>
    <property type="molecule type" value="Genomic_DNA"/>
</dbReference>
<dbReference type="GO" id="GO:0005737">
    <property type="term" value="C:cytoplasm"/>
    <property type="evidence" value="ECO:0007669"/>
    <property type="project" value="UniProtKB-SubCell"/>
</dbReference>
<feature type="domain" description="DNA helicase Holliday junction RuvA type" evidence="7">
    <location>
        <begin position="1"/>
        <end position="62"/>
    </location>
</feature>
<dbReference type="HAMAP" id="MF_00031">
    <property type="entry name" value="DNA_HJ_migration_RuvA"/>
    <property type="match status" value="1"/>
</dbReference>
<dbReference type="Pfam" id="PF01330">
    <property type="entry name" value="RuvA_N"/>
    <property type="match status" value="1"/>
</dbReference>
<proteinExistence type="inferred from homology"/>
<evidence type="ECO:0000259" key="7">
    <source>
        <dbReference type="Pfam" id="PF01330"/>
    </source>
</evidence>
<organism evidence="9 10">
    <name type="scientific">Geosporobacter ferrireducens</name>
    <dbReference type="NCBI Taxonomy" id="1424294"/>
    <lineage>
        <taxon>Bacteria</taxon>
        <taxon>Bacillati</taxon>
        <taxon>Bacillota</taxon>
        <taxon>Clostridia</taxon>
        <taxon>Peptostreptococcales</taxon>
        <taxon>Thermotaleaceae</taxon>
        <taxon>Geosporobacter</taxon>
    </lineage>
</organism>
<dbReference type="Pfam" id="PF14520">
    <property type="entry name" value="HHH_5"/>
    <property type="match status" value="1"/>
</dbReference>
<keyword evidence="9" id="KW-0347">Helicase</keyword>
<keyword evidence="9" id="KW-0067">ATP-binding</keyword>
<feature type="region of interest" description="Domain I" evidence="6">
    <location>
        <begin position="1"/>
        <end position="64"/>
    </location>
</feature>
<feature type="region of interest" description="Domain III" evidence="6">
    <location>
        <begin position="149"/>
        <end position="198"/>
    </location>
</feature>
<dbReference type="InterPro" id="IPR000085">
    <property type="entry name" value="RuvA"/>
</dbReference>
<dbReference type="GO" id="GO:0005524">
    <property type="term" value="F:ATP binding"/>
    <property type="evidence" value="ECO:0007669"/>
    <property type="project" value="InterPro"/>
</dbReference>
<dbReference type="Gene3D" id="1.10.8.10">
    <property type="entry name" value="DNA helicase RuvA subunit, C-terminal domain"/>
    <property type="match status" value="1"/>
</dbReference>
<dbReference type="GO" id="GO:0009378">
    <property type="term" value="F:four-way junction helicase activity"/>
    <property type="evidence" value="ECO:0007669"/>
    <property type="project" value="InterPro"/>
</dbReference>
<dbReference type="GO" id="GO:0006310">
    <property type="term" value="P:DNA recombination"/>
    <property type="evidence" value="ECO:0007669"/>
    <property type="project" value="UniProtKB-UniRule"/>
</dbReference>
<dbReference type="GO" id="GO:0000400">
    <property type="term" value="F:four-way junction DNA binding"/>
    <property type="evidence" value="ECO:0007669"/>
    <property type="project" value="UniProtKB-UniRule"/>
</dbReference>
<dbReference type="SUPFAM" id="SSF46929">
    <property type="entry name" value="DNA helicase RuvA subunit, C-terminal domain"/>
    <property type="match status" value="1"/>
</dbReference>
<dbReference type="STRING" id="1424294.Gferi_26590"/>
<accession>A0A1D8GPI1</accession>
<dbReference type="InterPro" id="IPR012340">
    <property type="entry name" value="NA-bd_OB-fold"/>
</dbReference>
<keyword evidence="5 6" id="KW-0234">DNA repair</keyword>
<comment type="domain">
    <text evidence="6">Has three domains with a flexible linker between the domains II and III and assumes an 'L' shape. Domain III is highly mobile and contacts RuvB.</text>
</comment>
<evidence type="ECO:0000256" key="5">
    <source>
        <dbReference type="ARBA" id="ARBA00023204"/>
    </source>
</evidence>
<dbReference type="InterPro" id="IPR013849">
    <property type="entry name" value="DNA_helicase_Holl-junc_RuvA_I"/>
</dbReference>
<dbReference type="NCBIfam" id="TIGR00084">
    <property type="entry name" value="ruvA"/>
    <property type="match status" value="1"/>
</dbReference>